<reference evidence="1 2" key="1">
    <citation type="submission" date="2024-01" db="EMBL/GenBank/DDBJ databases">
        <title>The genomes of 5 underutilized Papilionoideae crops provide insights into root nodulation and disease resistanc.</title>
        <authorList>
            <person name="Jiang F."/>
        </authorList>
    </citation>
    <scope>NUCLEOTIDE SEQUENCE [LARGE SCALE GENOMIC DNA]</scope>
    <source>
        <strain evidence="1">LVBAO_FW01</strain>
        <tissue evidence="1">Leaves</tissue>
    </source>
</reference>
<organism evidence="1 2">
    <name type="scientific">Canavalia gladiata</name>
    <name type="common">Sword bean</name>
    <name type="synonym">Dolichos gladiatus</name>
    <dbReference type="NCBI Taxonomy" id="3824"/>
    <lineage>
        <taxon>Eukaryota</taxon>
        <taxon>Viridiplantae</taxon>
        <taxon>Streptophyta</taxon>
        <taxon>Embryophyta</taxon>
        <taxon>Tracheophyta</taxon>
        <taxon>Spermatophyta</taxon>
        <taxon>Magnoliopsida</taxon>
        <taxon>eudicotyledons</taxon>
        <taxon>Gunneridae</taxon>
        <taxon>Pentapetalae</taxon>
        <taxon>rosids</taxon>
        <taxon>fabids</taxon>
        <taxon>Fabales</taxon>
        <taxon>Fabaceae</taxon>
        <taxon>Papilionoideae</taxon>
        <taxon>50 kb inversion clade</taxon>
        <taxon>NPAAA clade</taxon>
        <taxon>indigoferoid/millettioid clade</taxon>
        <taxon>Phaseoleae</taxon>
        <taxon>Canavalia</taxon>
    </lineage>
</organism>
<dbReference type="EMBL" id="JAYMYQ010000005">
    <property type="protein sequence ID" value="KAK7330281.1"/>
    <property type="molecule type" value="Genomic_DNA"/>
</dbReference>
<proteinExistence type="predicted"/>
<keyword evidence="2" id="KW-1185">Reference proteome</keyword>
<protein>
    <submittedName>
        <fullName evidence="1">Uncharacterized protein</fullName>
    </submittedName>
</protein>
<evidence type="ECO:0000313" key="2">
    <source>
        <dbReference type="Proteomes" id="UP001367508"/>
    </source>
</evidence>
<name>A0AAN9L7N9_CANGL</name>
<comment type="caution">
    <text evidence="1">The sequence shown here is derived from an EMBL/GenBank/DDBJ whole genome shotgun (WGS) entry which is preliminary data.</text>
</comment>
<dbReference type="AlphaFoldDB" id="A0AAN9L7N9"/>
<evidence type="ECO:0000313" key="1">
    <source>
        <dbReference type="EMBL" id="KAK7330281.1"/>
    </source>
</evidence>
<dbReference type="Proteomes" id="UP001367508">
    <property type="component" value="Unassembled WGS sequence"/>
</dbReference>
<gene>
    <name evidence="1" type="ORF">VNO77_24471</name>
</gene>
<sequence>MSGLQNLYSLSLTYHALQRLCPVDLSLSLFFLNRVCNQAELRYCYQFTIVLTLDLEPGHWFRHYDHRTREPTF</sequence>
<accession>A0AAN9L7N9</accession>